<keyword evidence="10" id="KW-1185">Reference proteome</keyword>
<dbReference type="InterPro" id="IPR015500">
    <property type="entry name" value="Peptidase_S8_subtilisin-rel"/>
</dbReference>
<dbReference type="GO" id="GO:0006508">
    <property type="term" value="P:proteolysis"/>
    <property type="evidence" value="ECO:0007669"/>
    <property type="project" value="UniProtKB-KW"/>
</dbReference>
<dbReference type="AlphaFoldDB" id="A0A917X4J1"/>
<feature type="transmembrane region" description="Helical" evidence="6">
    <location>
        <begin position="362"/>
        <end position="382"/>
    </location>
</feature>
<evidence type="ECO:0000313" key="10">
    <source>
        <dbReference type="Proteomes" id="UP000642070"/>
    </source>
</evidence>
<evidence type="ECO:0000256" key="5">
    <source>
        <dbReference type="PROSITE-ProRule" id="PRU01240"/>
    </source>
</evidence>
<dbReference type="Gene3D" id="3.40.50.200">
    <property type="entry name" value="Peptidase S8/S53 domain"/>
    <property type="match status" value="1"/>
</dbReference>
<evidence type="ECO:0000256" key="6">
    <source>
        <dbReference type="SAM" id="Phobius"/>
    </source>
</evidence>
<accession>A0A917X4J1</accession>
<dbReference type="InterPro" id="IPR050131">
    <property type="entry name" value="Peptidase_S8_subtilisin-like"/>
</dbReference>
<comment type="caution">
    <text evidence="5">Lacks conserved residue(s) required for the propagation of feature annotation.</text>
</comment>
<evidence type="ECO:0000256" key="4">
    <source>
        <dbReference type="ARBA" id="ARBA00022825"/>
    </source>
</evidence>
<dbReference type="PROSITE" id="PS51892">
    <property type="entry name" value="SUBTILASE"/>
    <property type="match status" value="1"/>
</dbReference>
<dbReference type="GO" id="GO:0004252">
    <property type="term" value="F:serine-type endopeptidase activity"/>
    <property type="evidence" value="ECO:0007669"/>
    <property type="project" value="InterPro"/>
</dbReference>
<keyword evidence="6" id="KW-0472">Membrane</keyword>
<organism evidence="9 10">
    <name type="scientific">Dactylosporangium sucinum</name>
    <dbReference type="NCBI Taxonomy" id="1424081"/>
    <lineage>
        <taxon>Bacteria</taxon>
        <taxon>Bacillati</taxon>
        <taxon>Actinomycetota</taxon>
        <taxon>Actinomycetes</taxon>
        <taxon>Micromonosporales</taxon>
        <taxon>Micromonosporaceae</taxon>
        <taxon>Dactylosporangium</taxon>
    </lineage>
</organism>
<feature type="domain" description="Peptidase S8/S53" evidence="8">
    <location>
        <begin position="75"/>
        <end position="311"/>
    </location>
</feature>
<evidence type="ECO:0000313" key="9">
    <source>
        <dbReference type="EMBL" id="GGM63353.1"/>
    </source>
</evidence>
<dbReference type="InterPro" id="IPR023827">
    <property type="entry name" value="Peptidase_S8_Asp-AS"/>
</dbReference>
<reference evidence="9" key="1">
    <citation type="journal article" date="2014" name="Int. J. Syst. Evol. Microbiol.">
        <title>Complete genome sequence of Corynebacterium casei LMG S-19264T (=DSM 44701T), isolated from a smear-ripened cheese.</title>
        <authorList>
            <consortium name="US DOE Joint Genome Institute (JGI-PGF)"/>
            <person name="Walter F."/>
            <person name="Albersmeier A."/>
            <person name="Kalinowski J."/>
            <person name="Ruckert C."/>
        </authorList>
    </citation>
    <scope>NUCLEOTIDE SEQUENCE</scope>
    <source>
        <strain evidence="9">JCM 19831</strain>
    </source>
</reference>
<protein>
    <submittedName>
        <fullName evidence="9">Peptidase S8</fullName>
    </submittedName>
</protein>
<reference evidence="9" key="2">
    <citation type="submission" date="2020-09" db="EMBL/GenBank/DDBJ databases">
        <authorList>
            <person name="Sun Q."/>
            <person name="Ohkuma M."/>
        </authorList>
    </citation>
    <scope>NUCLEOTIDE SEQUENCE</scope>
    <source>
        <strain evidence="9">JCM 19831</strain>
    </source>
</reference>
<keyword evidence="7" id="KW-0732">Signal</keyword>
<proteinExistence type="inferred from homology"/>
<dbReference type="InterPro" id="IPR000209">
    <property type="entry name" value="Peptidase_S8/S53_dom"/>
</dbReference>
<dbReference type="Proteomes" id="UP000642070">
    <property type="component" value="Unassembled WGS sequence"/>
</dbReference>
<feature type="signal peptide" evidence="7">
    <location>
        <begin position="1"/>
        <end position="26"/>
    </location>
</feature>
<comment type="caution">
    <text evidence="9">The sequence shown here is derived from an EMBL/GenBank/DDBJ whole genome shotgun (WGS) entry which is preliminary data.</text>
</comment>
<dbReference type="PANTHER" id="PTHR43806">
    <property type="entry name" value="PEPTIDASE S8"/>
    <property type="match status" value="1"/>
</dbReference>
<dbReference type="EMBL" id="BMPI01000048">
    <property type="protein sequence ID" value="GGM63353.1"/>
    <property type="molecule type" value="Genomic_DNA"/>
</dbReference>
<keyword evidence="6" id="KW-1133">Transmembrane helix</keyword>
<keyword evidence="2" id="KW-0645">Protease</keyword>
<dbReference type="InterPro" id="IPR036852">
    <property type="entry name" value="Peptidase_S8/S53_dom_sf"/>
</dbReference>
<dbReference type="RefSeq" id="WP_190254897.1">
    <property type="nucleotide sequence ID" value="NZ_BMPI01000048.1"/>
</dbReference>
<feature type="chain" id="PRO_5037794621" evidence="7">
    <location>
        <begin position="27"/>
        <end position="391"/>
    </location>
</feature>
<evidence type="ECO:0000256" key="2">
    <source>
        <dbReference type="ARBA" id="ARBA00022670"/>
    </source>
</evidence>
<dbReference type="PROSITE" id="PS00136">
    <property type="entry name" value="SUBTILASE_ASP"/>
    <property type="match status" value="1"/>
</dbReference>
<dbReference type="SUPFAM" id="SSF52743">
    <property type="entry name" value="Subtilisin-like"/>
    <property type="match status" value="1"/>
</dbReference>
<evidence type="ECO:0000256" key="1">
    <source>
        <dbReference type="ARBA" id="ARBA00011073"/>
    </source>
</evidence>
<dbReference type="Pfam" id="PF00082">
    <property type="entry name" value="Peptidase_S8"/>
    <property type="match status" value="1"/>
</dbReference>
<evidence type="ECO:0000259" key="8">
    <source>
        <dbReference type="Pfam" id="PF00082"/>
    </source>
</evidence>
<evidence type="ECO:0000256" key="3">
    <source>
        <dbReference type="ARBA" id="ARBA00022801"/>
    </source>
</evidence>
<comment type="similarity">
    <text evidence="1 5">Belongs to the peptidase S8 family.</text>
</comment>
<dbReference type="PRINTS" id="PR00723">
    <property type="entry name" value="SUBTILISIN"/>
</dbReference>
<keyword evidence="4" id="KW-0720">Serine protease</keyword>
<name>A0A917X4J1_9ACTN</name>
<dbReference type="PANTHER" id="PTHR43806:SF11">
    <property type="entry name" value="CEREVISIN-RELATED"/>
    <property type="match status" value="1"/>
</dbReference>
<gene>
    <name evidence="9" type="ORF">GCM10007977_076160</name>
</gene>
<sequence>MPTTHGRRARACAALLLAAGLSMATAAPAVADAAPPALPVAASGCVGPSPVVYGDRVPWPTARMVPYQAWPLSRGKGVLVAVLDSGVSGDATGLAGAVTAGQDVVAGGPARSDCLGRGTALASIVAGRPTAGSGIVGMAPEATVLPIRVIGSRRDVTPEAIAAGIDAAVDAGAGVILLGTGHVTGTAQLQAAVARAAGQNVLVVAPVNDQAAGVAGQAPPAWYPAAYPQVLAVGGVDADGRATEVTGAASGLDVLAAAVDAVVPGPSGPGHYSVGGSAIAAAYVAGAAALVRGYRPDLTADQVRERLVVTAERPPHAVAGTVDPYAAVTTVEPGEALRKVRAAAVPVVVEAAPAADQAVARARLVCVTIAVVTFLVAATLWIRRSLRRRTT</sequence>
<evidence type="ECO:0000256" key="7">
    <source>
        <dbReference type="SAM" id="SignalP"/>
    </source>
</evidence>
<keyword evidence="6" id="KW-0812">Transmembrane</keyword>
<keyword evidence="3" id="KW-0378">Hydrolase</keyword>